<dbReference type="AlphaFoldDB" id="A0ABD5SIK7"/>
<dbReference type="Pfam" id="PF24373">
    <property type="entry name" value="DUF7529"/>
    <property type="match status" value="1"/>
</dbReference>
<name>A0ABD5SIK7_9EURY</name>
<dbReference type="InterPro" id="IPR055951">
    <property type="entry name" value="DUF7529"/>
</dbReference>
<protein>
    <submittedName>
        <fullName evidence="1">Uncharacterized protein</fullName>
    </submittedName>
</protein>
<dbReference type="Proteomes" id="UP001596383">
    <property type="component" value="Unassembled WGS sequence"/>
</dbReference>
<sequence>MNEDPAGDAPSNAQAQSGWQAVIDDMAVTADEYRDRGWTALELHPGDSVLVDSEMRTGLDVVLPGPEYEDLESVIEDCTFADVDVFRAPGDSMIYLLIVEKDLDSKTAVLVPAYYDARSGQSTLEVIRSDGELRLFCRRLNDEYVEFVHGDVEPFLPSPLQGDE</sequence>
<dbReference type="EMBL" id="JBHSWV010000105">
    <property type="protein sequence ID" value="MFC6764867.1"/>
    <property type="molecule type" value="Genomic_DNA"/>
</dbReference>
<keyword evidence="2" id="KW-1185">Reference proteome</keyword>
<accession>A0ABD5SIK7</accession>
<comment type="caution">
    <text evidence="1">The sequence shown here is derived from an EMBL/GenBank/DDBJ whole genome shotgun (WGS) entry which is preliminary data.</text>
</comment>
<evidence type="ECO:0000313" key="2">
    <source>
        <dbReference type="Proteomes" id="UP001596383"/>
    </source>
</evidence>
<dbReference type="RefSeq" id="WP_273737921.1">
    <property type="nucleotide sequence ID" value="NZ_JAQIVI010000105.1"/>
</dbReference>
<organism evidence="1 2">
    <name type="scientific">Natrinema soli</name>
    <dbReference type="NCBI Taxonomy" id="1930624"/>
    <lineage>
        <taxon>Archaea</taxon>
        <taxon>Methanobacteriati</taxon>
        <taxon>Methanobacteriota</taxon>
        <taxon>Stenosarchaea group</taxon>
        <taxon>Halobacteria</taxon>
        <taxon>Halobacteriales</taxon>
        <taxon>Natrialbaceae</taxon>
        <taxon>Natrinema</taxon>
    </lineage>
</organism>
<reference evidence="1 2" key="1">
    <citation type="journal article" date="2019" name="Int. J. Syst. Evol. Microbiol.">
        <title>The Global Catalogue of Microorganisms (GCM) 10K type strain sequencing project: providing services to taxonomists for standard genome sequencing and annotation.</title>
        <authorList>
            <consortium name="The Broad Institute Genomics Platform"/>
            <consortium name="The Broad Institute Genome Sequencing Center for Infectious Disease"/>
            <person name="Wu L."/>
            <person name="Ma J."/>
        </authorList>
    </citation>
    <scope>NUCLEOTIDE SEQUENCE [LARGE SCALE GENOMIC DNA]</scope>
    <source>
        <strain evidence="1 2">LMG 29247</strain>
    </source>
</reference>
<evidence type="ECO:0000313" key="1">
    <source>
        <dbReference type="EMBL" id="MFC6764867.1"/>
    </source>
</evidence>
<gene>
    <name evidence="1" type="ORF">ACFQE6_07505</name>
</gene>
<proteinExistence type="predicted"/>